<dbReference type="AlphaFoldDB" id="A0AAU8K6W2"/>
<evidence type="ECO:0000313" key="2">
    <source>
        <dbReference type="EMBL" id="XCN12134.1"/>
    </source>
</evidence>
<dbReference type="RefSeq" id="WP_354596003.1">
    <property type="nucleotide sequence ID" value="NZ_CP136798.1"/>
</dbReference>
<sequence length="65" mass="6573">MRDAGGGGTTPGNHPVSHGACATAARDPNAERTPPSDRPPTDTRPATGTPAAHHRAPGLRVANRS</sequence>
<gene>
    <name evidence="2" type="ORF">R1Y80_00110</name>
</gene>
<feature type="compositionally biased region" description="Gly residues" evidence="1">
    <location>
        <begin position="1"/>
        <end position="10"/>
    </location>
</feature>
<protein>
    <submittedName>
        <fullName evidence="2">Uncharacterized protein</fullName>
    </submittedName>
</protein>
<organism evidence="2">
    <name type="scientific">Streptomyces sp. JL1001</name>
    <dbReference type="NCBI Taxonomy" id="3078227"/>
    <lineage>
        <taxon>Bacteria</taxon>
        <taxon>Bacillati</taxon>
        <taxon>Actinomycetota</taxon>
        <taxon>Actinomycetes</taxon>
        <taxon>Kitasatosporales</taxon>
        <taxon>Streptomycetaceae</taxon>
        <taxon>Streptomyces</taxon>
    </lineage>
</organism>
<evidence type="ECO:0000256" key="1">
    <source>
        <dbReference type="SAM" id="MobiDB-lite"/>
    </source>
</evidence>
<name>A0AAU8K6W2_9ACTN</name>
<reference evidence="2" key="1">
    <citation type="submission" date="2023-10" db="EMBL/GenBank/DDBJ databases">
        <title>Complete genome sequence of Streptomyces sp. JL1001.</title>
        <authorList>
            <person name="Jiang L."/>
        </authorList>
    </citation>
    <scope>NUCLEOTIDE SEQUENCE</scope>
    <source>
        <strain evidence="2">JL1001</strain>
    </source>
</reference>
<proteinExistence type="predicted"/>
<accession>A0AAU8K6W2</accession>
<feature type="region of interest" description="Disordered" evidence="1">
    <location>
        <begin position="1"/>
        <end position="65"/>
    </location>
</feature>
<dbReference type="EMBL" id="CP136798">
    <property type="protein sequence ID" value="XCN12134.1"/>
    <property type="molecule type" value="Genomic_DNA"/>
</dbReference>